<evidence type="ECO:0000259" key="6">
    <source>
        <dbReference type="PROSITE" id="PS50893"/>
    </source>
</evidence>
<sequence>MSSDATTNGSPVADTHRTDDETLLRLEGLTKHFAEGDTWINRLRPDKTVKTVRAVDGVDLDLAQGEIVGLVGESGCGKSTLARTLLHLLDPTSGSVYYRGEDITEYSSSQLRAFRSEAQMIYQDPFASLNPRYTVRRTLTEPMAVHDIGESKRDRVRRAVELLERVGLGEEHLDRHPHEFSGGQRQRVAIARALAVEPNLLVADEPTSALDVSVQAQILNLIFELQREMNLTVLFITHDLSVVRRICDRVAVMYLGEIAEIAPTKPLFDAPEHPYTQALMSSIPIPNPDAVRERIPLEGDVPTPIDPPSGCSFHPRCPKVIPPENWEWEHDAWRRFLRFKTRLANGTIQPAAMRKELESIRESATDDAVIDALYDEHVGGWSATDLTSDDDGTPDDTEATELLPDEVETLVRDALATLVDGRQAAAVQALDDRYTSVCATTEPKRIETTAGHVTVCHRYDDDLPGAPQGASERVIANETATGSEDD</sequence>
<comment type="similarity">
    <text evidence="1">Belongs to the ABC transporter superfamily.</text>
</comment>
<dbReference type="InterPro" id="IPR003593">
    <property type="entry name" value="AAA+_ATPase"/>
</dbReference>
<dbReference type="EMBL" id="JBHSKX010000004">
    <property type="protein sequence ID" value="MFC5368997.1"/>
    <property type="molecule type" value="Genomic_DNA"/>
</dbReference>
<dbReference type="AlphaFoldDB" id="A0ABD5RGZ4"/>
<dbReference type="Pfam" id="PF08352">
    <property type="entry name" value="oligo_HPY"/>
    <property type="match status" value="1"/>
</dbReference>
<dbReference type="InterPro" id="IPR027417">
    <property type="entry name" value="P-loop_NTPase"/>
</dbReference>
<dbReference type="GO" id="GO:0055085">
    <property type="term" value="P:transmembrane transport"/>
    <property type="evidence" value="ECO:0007669"/>
    <property type="project" value="UniProtKB-ARBA"/>
</dbReference>
<dbReference type="PROSITE" id="PS00211">
    <property type="entry name" value="ABC_TRANSPORTER_1"/>
    <property type="match status" value="1"/>
</dbReference>
<dbReference type="SMART" id="SM00382">
    <property type="entry name" value="AAA"/>
    <property type="match status" value="1"/>
</dbReference>
<dbReference type="CDD" id="cd03257">
    <property type="entry name" value="ABC_NikE_OppD_transporters"/>
    <property type="match status" value="1"/>
</dbReference>
<gene>
    <name evidence="7" type="ORF">ACFPJ5_18885</name>
</gene>
<keyword evidence="3" id="KW-0547">Nucleotide-binding</keyword>
<dbReference type="InterPro" id="IPR013563">
    <property type="entry name" value="Oligopep_ABC_C"/>
</dbReference>
<dbReference type="GO" id="GO:0005524">
    <property type="term" value="F:ATP binding"/>
    <property type="evidence" value="ECO:0007669"/>
    <property type="project" value="UniProtKB-KW"/>
</dbReference>
<dbReference type="PANTHER" id="PTHR43776">
    <property type="entry name" value="TRANSPORT ATP-BINDING PROTEIN"/>
    <property type="match status" value="1"/>
</dbReference>
<dbReference type="SUPFAM" id="SSF52540">
    <property type="entry name" value="P-loop containing nucleoside triphosphate hydrolases"/>
    <property type="match status" value="1"/>
</dbReference>
<evidence type="ECO:0000256" key="2">
    <source>
        <dbReference type="ARBA" id="ARBA00022448"/>
    </source>
</evidence>
<dbReference type="PANTHER" id="PTHR43776:SF7">
    <property type="entry name" value="D,D-DIPEPTIDE TRANSPORT ATP-BINDING PROTEIN DDPF-RELATED"/>
    <property type="match status" value="1"/>
</dbReference>
<dbReference type="InterPro" id="IPR017871">
    <property type="entry name" value="ABC_transporter-like_CS"/>
</dbReference>
<keyword evidence="8" id="KW-1185">Reference proteome</keyword>
<evidence type="ECO:0000256" key="1">
    <source>
        <dbReference type="ARBA" id="ARBA00005417"/>
    </source>
</evidence>
<dbReference type="InterPro" id="IPR050319">
    <property type="entry name" value="ABC_transp_ATP-bind"/>
</dbReference>
<protein>
    <submittedName>
        <fullName evidence="7">ABC transporter ATP-binding protein</fullName>
    </submittedName>
</protein>
<dbReference type="FunFam" id="3.40.50.300:FF:000016">
    <property type="entry name" value="Oligopeptide ABC transporter ATP-binding component"/>
    <property type="match status" value="1"/>
</dbReference>
<dbReference type="Pfam" id="PF00005">
    <property type="entry name" value="ABC_tran"/>
    <property type="match status" value="1"/>
</dbReference>
<evidence type="ECO:0000256" key="3">
    <source>
        <dbReference type="ARBA" id="ARBA00022741"/>
    </source>
</evidence>
<keyword evidence="2" id="KW-0813">Transport</keyword>
<feature type="domain" description="ABC transporter" evidence="6">
    <location>
        <begin position="24"/>
        <end position="280"/>
    </location>
</feature>
<keyword evidence="4 7" id="KW-0067">ATP-binding</keyword>
<feature type="region of interest" description="Disordered" evidence="5">
    <location>
        <begin position="463"/>
        <end position="486"/>
    </location>
</feature>
<name>A0ABD5RGZ4_9EURY</name>
<organism evidence="7 8">
    <name type="scientific">Salinirubrum litoreum</name>
    <dbReference type="NCBI Taxonomy" id="1126234"/>
    <lineage>
        <taxon>Archaea</taxon>
        <taxon>Methanobacteriati</taxon>
        <taxon>Methanobacteriota</taxon>
        <taxon>Stenosarchaea group</taxon>
        <taxon>Halobacteria</taxon>
        <taxon>Halobacteriales</taxon>
        <taxon>Haloferacaceae</taxon>
        <taxon>Salinirubrum</taxon>
    </lineage>
</organism>
<comment type="caution">
    <text evidence="7">The sequence shown here is derived from an EMBL/GenBank/DDBJ whole genome shotgun (WGS) entry which is preliminary data.</text>
</comment>
<accession>A0ABD5RGZ4</accession>
<dbReference type="InterPro" id="IPR003439">
    <property type="entry name" value="ABC_transporter-like_ATP-bd"/>
</dbReference>
<dbReference type="PROSITE" id="PS50893">
    <property type="entry name" value="ABC_TRANSPORTER_2"/>
    <property type="match status" value="1"/>
</dbReference>
<evidence type="ECO:0000313" key="7">
    <source>
        <dbReference type="EMBL" id="MFC5368997.1"/>
    </source>
</evidence>
<evidence type="ECO:0000256" key="5">
    <source>
        <dbReference type="SAM" id="MobiDB-lite"/>
    </source>
</evidence>
<dbReference type="RefSeq" id="WP_227231054.1">
    <property type="nucleotide sequence ID" value="NZ_JAJCVJ010000003.1"/>
</dbReference>
<dbReference type="Proteomes" id="UP001596201">
    <property type="component" value="Unassembled WGS sequence"/>
</dbReference>
<reference evidence="7 8" key="1">
    <citation type="journal article" date="2019" name="Int. J. Syst. Evol. Microbiol.">
        <title>The Global Catalogue of Microorganisms (GCM) 10K type strain sequencing project: providing services to taxonomists for standard genome sequencing and annotation.</title>
        <authorList>
            <consortium name="The Broad Institute Genomics Platform"/>
            <consortium name="The Broad Institute Genome Sequencing Center for Infectious Disease"/>
            <person name="Wu L."/>
            <person name="Ma J."/>
        </authorList>
    </citation>
    <scope>NUCLEOTIDE SEQUENCE [LARGE SCALE GENOMIC DNA]</scope>
    <source>
        <strain evidence="7 8">CGMCC 1.12237</strain>
    </source>
</reference>
<dbReference type="NCBIfam" id="TIGR01727">
    <property type="entry name" value="oligo_HPY"/>
    <property type="match status" value="1"/>
</dbReference>
<proteinExistence type="inferred from homology"/>
<evidence type="ECO:0000313" key="8">
    <source>
        <dbReference type="Proteomes" id="UP001596201"/>
    </source>
</evidence>
<evidence type="ECO:0000256" key="4">
    <source>
        <dbReference type="ARBA" id="ARBA00022840"/>
    </source>
</evidence>
<dbReference type="Gene3D" id="3.40.50.300">
    <property type="entry name" value="P-loop containing nucleotide triphosphate hydrolases"/>
    <property type="match status" value="1"/>
</dbReference>